<dbReference type="SUPFAM" id="SSF51735">
    <property type="entry name" value="NAD(P)-binding Rossmann-fold domains"/>
    <property type="match status" value="1"/>
</dbReference>
<dbReference type="Proteomes" id="UP000730481">
    <property type="component" value="Unassembled WGS sequence"/>
</dbReference>
<dbReference type="OrthoDB" id="416786at2759"/>
<evidence type="ECO:0000313" key="7">
    <source>
        <dbReference type="Proteomes" id="UP000730481"/>
    </source>
</evidence>
<dbReference type="InterPro" id="IPR020806">
    <property type="entry name" value="PKS_PP-bd"/>
</dbReference>
<dbReference type="PROSITE" id="PS00455">
    <property type="entry name" value="AMP_BINDING"/>
    <property type="match status" value="2"/>
</dbReference>
<dbReference type="FunFam" id="3.30.300.30:FF:000015">
    <property type="entry name" value="Nonribosomal peptide synthase SidD"/>
    <property type="match status" value="2"/>
</dbReference>
<dbReference type="PROSITE" id="PS50075">
    <property type="entry name" value="CARRIER"/>
    <property type="match status" value="2"/>
</dbReference>
<dbReference type="CDD" id="cd05918">
    <property type="entry name" value="A_NRPS_SidN3_like"/>
    <property type="match status" value="2"/>
</dbReference>
<dbReference type="Gene3D" id="3.30.300.30">
    <property type="match status" value="2"/>
</dbReference>
<reference evidence="6" key="2">
    <citation type="submission" date="2020-02" db="EMBL/GenBank/DDBJ databases">
        <title>Identification and distribution of gene clusters putatively required for synthesis of sphingolipid metabolism inhibitors in phylogenetically diverse species of the filamentous fungus Fusarium.</title>
        <authorList>
            <person name="Kim H.-S."/>
            <person name="Busman M."/>
            <person name="Brown D.W."/>
            <person name="Divon H."/>
            <person name="Uhlig S."/>
            <person name="Proctor R.H."/>
        </authorList>
    </citation>
    <scope>NUCLEOTIDE SEQUENCE</scope>
    <source>
        <strain evidence="6">NRRL 25174</strain>
    </source>
</reference>
<dbReference type="InterPro" id="IPR036736">
    <property type="entry name" value="ACP-like_sf"/>
</dbReference>
<comment type="caution">
    <text evidence="6">The sequence shown here is derived from an EMBL/GenBank/DDBJ whole genome shotgun (WGS) entry which is preliminary data.</text>
</comment>
<evidence type="ECO:0000256" key="1">
    <source>
        <dbReference type="ARBA" id="ARBA00022450"/>
    </source>
</evidence>
<dbReference type="FunFam" id="3.40.50.12780:FF:000014">
    <property type="entry name" value="Nonribosomal peptide synthetase 1"/>
    <property type="match status" value="1"/>
</dbReference>
<dbReference type="SUPFAM" id="SSF56801">
    <property type="entry name" value="Acetyl-CoA synthetase-like"/>
    <property type="match status" value="2"/>
</dbReference>
<dbReference type="GO" id="GO:0031177">
    <property type="term" value="F:phosphopantetheine binding"/>
    <property type="evidence" value="ECO:0007669"/>
    <property type="project" value="InterPro"/>
</dbReference>
<dbReference type="GO" id="GO:0016874">
    <property type="term" value="F:ligase activity"/>
    <property type="evidence" value="ECO:0007669"/>
    <property type="project" value="UniProtKB-KW"/>
</dbReference>
<evidence type="ECO:0000313" key="6">
    <source>
        <dbReference type="EMBL" id="KAF4333458.1"/>
    </source>
</evidence>
<dbReference type="NCBIfam" id="TIGR01733">
    <property type="entry name" value="AA-adenyl-dom"/>
    <property type="match status" value="1"/>
</dbReference>
<dbReference type="EMBL" id="PVQB02000834">
    <property type="protein sequence ID" value="KAF4333458.1"/>
    <property type="molecule type" value="Genomic_DNA"/>
</dbReference>
<dbReference type="Gene3D" id="3.40.50.12780">
    <property type="entry name" value="N-terminal domain of ligase-like"/>
    <property type="match status" value="2"/>
</dbReference>
<dbReference type="FunFam" id="3.40.50.980:FF:000001">
    <property type="entry name" value="Non-ribosomal peptide synthetase"/>
    <property type="match status" value="1"/>
</dbReference>
<gene>
    <name evidence="6" type="ORF">FBEOM_12719</name>
</gene>
<sequence length="2539" mass="278099">MIVEQLPYRTVALASPDRVGLISALVDNTVALDADVAAQLAEESGRDNEPPLDAATPDNAVYIIFTSGSTGQPKGVVLEHRAAATGTTAHGRALFFNRDVRTLQFSSYAFDACITEIITTLVHGGCVCVLSENERINDLAAAINRLHATWMLLTPAVASTLDPSEVPCIRYIALGGESASHATAKKWSEGGCRVLHAYGPTECTVMCTYDDRMGLPTRPEVIGSSVGCNTWVVDPRDPSVLMPIGAVGELLVQGPILARGYLNNPDKTQDAFLNTGLHWLSGLQRAYRTGDLVSYCSEGKGNKLTFVRRKDTQVKVRGQRIELGEISYQISASHDRIATQMVMLGSHGALAGKIVAILALRGLHATDEGRDSKPLQLLDNPEDLLVAKATVSEVQNYIADKLPAYMHPSVFVIVNRMPINSSGKLETRRVAQWIDGVTDEMYDRIMRILADAEPEARLQSAHGPAREVEQIISEAVAEVINLPPGQVPLRRSFISMGGDSITAMQVMALCRRRGVSLPVQDILKSANIMAMAAKAHQLSGSTVDPVTATSNNGDELAPFPLSPIQKLHLTQFPDGENHYNQSMLLKLRRPTSQSVLHSALLELMRRHPMLRARFEKVSPTGQWTQRVTLDIEGSLSFSTAKQANWEEAQGVMLEAERCLDITTGPLMAARLVQVHDSTSLFLVAHHLVIDLVSWRILLQDLEQLIAGTSLPGTQMSWSYQRWAHSLENYAEANTTTALALQFTPPESDLDFWGIGAMSNDFTDLVQGEFTLDSSLTSALLHAADKALKAEVLDVLLAMAAHTFSTIFSERPAPTFHTETHGRDHPLDKTASVHETVGWFTAIAPLVLNAHGDDYIDSVIRVKDMRSGIPGLGVPYFTAKTLQGSQTLPFEILFNYLGRFQQLERDDGLFESLPKSLGPVDVNLSAVRLSVVDISAVVEKDALNVSWNYNAGIQHQDRLNKWFALYEQALSDVASALQRTSYQLTKSDVPLLPISHKQLKPLNEALATVSRNGVEGVEDVYPTSPMQRGILLSQSKDASQYDVHAVWEITPCKGNDSQVDVSRLQRAWHRVIQRHPMLRTVFIGSLLDNTAFDQVVLKKFRPSIKSLTYDDEEDHDSAMEELWDSAHGSFDPDTPAHRLAICAGPEGKVYAHFQVSHALIDATSLQTIIRDWALAYANPNLLSVPGTSYSSYIAHIQKTSLDASLRFWADQLEGAAACRLPRLTDGFVPTDKRELRHLYKDVPLGTRLKALAKQLNISMPSIFQLAWAMVLRSYTNLQDICFGYISSGRDVELDGILDAVGPFINILVSRVVFGKGDTAAAMLEQLFGTYLDSLPHQHASLADIKHALKMPSGQLFNTVLSFQKVSQPNGPTKAQDLPISFRSVGGADPTEFDLTLSVMESDSNIDFTIQYWNSFLSEAQANNLAQSLLQALGAIEASPAVAVDTLLLVPAEHTGQLKSWGHRLPAIVDRRVHDLFDDMVRCTPTAPAIHAWDGDFTYAELDRASSRLAGLLLQHGVKPDNFIAICYEKSAWVAVAFLAILKAGAAFMLLDPEAPIERIQNMMEQTKTSLVLCSPRYKEMAKALDASSIAVSKDAITTLPDFAGPFPEIPSSSAAYIIFTSGTTGKPKGAIIEHSAYCSSAVAQMKAFYIGPESRFLQFASFMFDATMIEMVTPLLAGGCVCIPRRQDIISDLPRVVREMDINMAILTSSFIRTMSPEEVPTLKRLLQGGEPLSQKDVDIWADKVQLGNAYGPSECSVVASCLPNVTRSSEPSNIGYPTACAHWVTEPTNMHRLVPIGAIGELLLEGPTLSRGYINNPTKTAEAFVSGLTWAPQMGRSLETRFYATGDLVRLNSDGSVTFVGRKDTQIKIHGQRMELGEIQHHLTTIDEIRHSIVLSPSEGLLRKRLVAVLELRDISSPTASPQDIRLVAPSLRSKATESIHLIRDLLTQRLPSYMIPSTWIVVQSMPTMISGKLNLPAVQSWVQNINDETYQEIHAAEAVSKLDRSDKIAMQLSRKLSSLLSDAPGGTSQPEDFVGKDIIPMQCGLDSITAISLSAWLRKTFGVTISLATLLSLDTSIRTLAALIRKEKGTTEVSGLSTVEDVTASAPTTKAAIDLHAEFKHFDQRLSQLPISEISSHGPAQSPSNFLVTGATGFLGSQIVRQLLLRPTVKRVICLVRAEDDTKAQERMMDVARKGQWWQPDLATRLEAWSGDLGKPQLGLDTLRWASVVGGDIEAIIHNGAVVHWHLSYRDLKDANVGSTFDLLSALSMAPSPPHFAYVTGGYFADENPNDDEILDLLQDSDGYSQTKFLSEMLVRSHGQRLRRHDSTRFPTPVVIQPGLVIGDGEHGVSNLDDFLWRVVASAVRIGAYNADESDDPSSWLLVAGSDQIATAAVDACMLPASASATRPASVRFVDGVPVNELWSLLIEEFGFHLRPMSGQDWLQALEDDMDSQGPSHPLFPVFDFLQSKQGAVGTLKIEDGPPICAQDEILHRLRRSLQYLIEIGFFASSGAGQLNGTFSTKNAFRRTGLRPAKTAFF</sequence>
<dbReference type="Gene3D" id="1.10.1200.10">
    <property type="entry name" value="ACP-like"/>
    <property type="match status" value="1"/>
</dbReference>
<dbReference type="InterPro" id="IPR036291">
    <property type="entry name" value="NAD(P)-bd_dom_sf"/>
</dbReference>
<name>A0A9P5A8A3_9HYPO</name>
<evidence type="ECO:0000256" key="4">
    <source>
        <dbReference type="ARBA" id="ARBA00029454"/>
    </source>
</evidence>
<proteinExistence type="inferred from homology"/>
<dbReference type="CDD" id="cd19542">
    <property type="entry name" value="CT_NRPS-like"/>
    <property type="match status" value="1"/>
</dbReference>
<dbReference type="SMART" id="SM00823">
    <property type="entry name" value="PKS_PP"/>
    <property type="match status" value="1"/>
</dbReference>
<dbReference type="GO" id="GO:0044550">
    <property type="term" value="P:secondary metabolite biosynthetic process"/>
    <property type="evidence" value="ECO:0007669"/>
    <property type="project" value="TreeGrafter"/>
</dbReference>
<keyword evidence="7" id="KW-1185">Reference proteome</keyword>
<dbReference type="Gene3D" id="3.30.559.10">
    <property type="entry name" value="Chloramphenicol acetyltransferase-like domain"/>
    <property type="match status" value="2"/>
</dbReference>
<evidence type="ECO:0000256" key="3">
    <source>
        <dbReference type="ARBA" id="ARBA00022598"/>
    </source>
</evidence>
<feature type="domain" description="Carrier" evidence="5">
    <location>
        <begin position="2003"/>
        <end position="2092"/>
    </location>
</feature>
<dbReference type="PANTHER" id="PTHR45527">
    <property type="entry name" value="NONRIBOSOMAL PEPTIDE SYNTHETASE"/>
    <property type="match status" value="1"/>
</dbReference>
<dbReference type="GO" id="GO:0005737">
    <property type="term" value="C:cytoplasm"/>
    <property type="evidence" value="ECO:0007669"/>
    <property type="project" value="TreeGrafter"/>
</dbReference>
<dbReference type="PANTHER" id="PTHR45527:SF1">
    <property type="entry name" value="FATTY ACID SYNTHASE"/>
    <property type="match status" value="1"/>
</dbReference>
<keyword evidence="2" id="KW-0597">Phosphoprotein</keyword>
<dbReference type="GO" id="GO:0043041">
    <property type="term" value="P:amino acid activation for nonribosomal peptide biosynthetic process"/>
    <property type="evidence" value="ECO:0007669"/>
    <property type="project" value="TreeGrafter"/>
</dbReference>
<feature type="domain" description="Carrier" evidence="5">
    <location>
        <begin position="463"/>
        <end position="539"/>
    </location>
</feature>
<dbReference type="InterPro" id="IPR042099">
    <property type="entry name" value="ANL_N_sf"/>
</dbReference>
<dbReference type="InterPro" id="IPR020845">
    <property type="entry name" value="AMP-binding_CS"/>
</dbReference>
<evidence type="ECO:0000256" key="2">
    <source>
        <dbReference type="ARBA" id="ARBA00022553"/>
    </source>
</evidence>
<dbReference type="InterPro" id="IPR023213">
    <property type="entry name" value="CAT-like_dom_sf"/>
</dbReference>
<dbReference type="SUPFAM" id="SSF52777">
    <property type="entry name" value="CoA-dependent acyltransferases"/>
    <property type="match status" value="4"/>
</dbReference>
<dbReference type="InterPro" id="IPR010071">
    <property type="entry name" value="AA_adenyl_dom"/>
</dbReference>
<evidence type="ECO:0000259" key="5">
    <source>
        <dbReference type="PROSITE" id="PS50075"/>
    </source>
</evidence>
<accession>A0A9P5A8A3</accession>
<dbReference type="InterPro" id="IPR009081">
    <property type="entry name" value="PP-bd_ACP"/>
</dbReference>
<dbReference type="Pfam" id="PF00550">
    <property type="entry name" value="PP-binding"/>
    <property type="match status" value="2"/>
</dbReference>
<dbReference type="Pfam" id="PF00668">
    <property type="entry name" value="Condensation"/>
    <property type="match status" value="2"/>
</dbReference>
<organism evidence="6 7">
    <name type="scientific">Fusarium beomiforme</name>
    <dbReference type="NCBI Taxonomy" id="44412"/>
    <lineage>
        <taxon>Eukaryota</taxon>
        <taxon>Fungi</taxon>
        <taxon>Dikarya</taxon>
        <taxon>Ascomycota</taxon>
        <taxon>Pezizomycotina</taxon>
        <taxon>Sordariomycetes</taxon>
        <taxon>Hypocreomycetidae</taxon>
        <taxon>Hypocreales</taxon>
        <taxon>Nectriaceae</taxon>
        <taxon>Fusarium</taxon>
        <taxon>Fusarium burgessii species complex</taxon>
    </lineage>
</organism>
<dbReference type="InterPro" id="IPR000873">
    <property type="entry name" value="AMP-dep_synth/lig_dom"/>
</dbReference>
<dbReference type="Gene3D" id="3.30.559.30">
    <property type="entry name" value="Nonribosomal peptide synthetase, condensation domain"/>
    <property type="match status" value="2"/>
</dbReference>
<protein>
    <submittedName>
        <fullName evidence="6">NPS5</fullName>
    </submittedName>
</protein>
<dbReference type="SUPFAM" id="SSF47336">
    <property type="entry name" value="ACP-like"/>
    <property type="match status" value="2"/>
</dbReference>
<keyword evidence="3" id="KW-0436">Ligase</keyword>
<dbReference type="FunFam" id="3.30.559.10:FF:000016">
    <property type="entry name" value="Nonribosomal peptide synthase Pes1"/>
    <property type="match status" value="1"/>
</dbReference>
<dbReference type="Pfam" id="PF00501">
    <property type="entry name" value="AMP-binding"/>
    <property type="match status" value="2"/>
</dbReference>
<dbReference type="InterPro" id="IPR013120">
    <property type="entry name" value="FAR_NAD-bd"/>
</dbReference>
<dbReference type="Gene3D" id="3.40.50.720">
    <property type="entry name" value="NAD(P)-binding Rossmann-like Domain"/>
    <property type="match status" value="1"/>
</dbReference>
<dbReference type="InterPro" id="IPR001242">
    <property type="entry name" value="Condensation_dom"/>
</dbReference>
<dbReference type="InterPro" id="IPR045851">
    <property type="entry name" value="AMP-bd_C_sf"/>
</dbReference>
<dbReference type="Pfam" id="PF07993">
    <property type="entry name" value="NAD_binding_4"/>
    <property type="match status" value="1"/>
</dbReference>
<comment type="similarity">
    <text evidence="4">Belongs to the NRP synthetase family.</text>
</comment>
<keyword evidence="1" id="KW-0596">Phosphopantetheine</keyword>
<reference evidence="6" key="1">
    <citation type="journal article" date="2017" name="Mycologia">
        <title>Fusarium algeriense, sp. nov., a novel toxigenic crown rot pathogen of durum wheat from Algeria is nested in the Fusarium burgessii species complex.</title>
        <authorList>
            <person name="Laraba I."/>
            <person name="Keddad A."/>
            <person name="Boureghda H."/>
            <person name="Abdallah N."/>
            <person name="Vaughan M.M."/>
            <person name="Proctor R.H."/>
            <person name="Busman M."/>
            <person name="O'Donnell K."/>
        </authorList>
    </citation>
    <scope>NUCLEOTIDE SEQUENCE</scope>
    <source>
        <strain evidence="6">NRRL 25174</strain>
    </source>
</reference>